<name>A0A7X5R3C5_9MICO</name>
<dbReference type="Gene3D" id="2.60.40.10">
    <property type="entry name" value="Immunoglobulins"/>
    <property type="match status" value="1"/>
</dbReference>
<dbReference type="Proteomes" id="UP000541033">
    <property type="component" value="Unassembled WGS sequence"/>
</dbReference>
<comment type="caution">
    <text evidence="2">The sequence shown here is derived from an EMBL/GenBank/DDBJ whole genome shotgun (WGS) entry which is preliminary data.</text>
</comment>
<feature type="transmembrane region" description="Helical" evidence="1">
    <location>
        <begin position="670"/>
        <end position="689"/>
    </location>
</feature>
<dbReference type="InterPro" id="IPR013783">
    <property type="entry name" value="Ig-like_fold"/>
</dbReference>
<accession>A0A7X5R3C5</accession>
<dbReference type="RefSeq" id="WP_167151099.1">
    <property type="nucleotide sequence ID" value="NZ_JAAMOX010000002.1"/>
</dbReference>
<keyword evidence="1" id="KW-0472">Membrane</keyword>
<keyword evidence="1" id="KW-0812">Transmembrane</keyword>
<gene>
    <name evidence="2" type="ORF">FHX76_002528</name>
</gene>
<dbReference type="EMBL" id="JAAMOX010000002">
    <property type="protein sequence ID" value="NIH54632.1"/>
    <property type="molecule type" value="Genomic_DNA"/>
</dbReference>
<protein>
    <submittedName>
        <fullName evidence="2">Uncharacterized protein</fullName>
    </submittedName>
</protein>
<dbReference type="AlphaFoldDB" id="A0A7X5R3C5"/>
<keyword evidence="3" id="KW-1185">Reference proteome</keyword>
<evidence type="ECO:0000313" key="3">
    <source>
        <dbReference type="Proteomes" id="UP000541033"/>
    </source>
</evidence>
<feature type="transmembrane region" description="Helical" evidence="1">
    <location>
        <begin position="12"/>
        <end position="34"/>
    </location>
</feature>
<dbReference type="GO" id="GO:0005975">
    <property type="term" value="P:carbohydrate metabolic process"/>
    <property type="evidence" value="ECO:0007669"/>
    <property type="project" value="UniProtKB-ARBA"/>
</dbReference>
<reference evidence="2 3" key="1">
    <citation type="submission" date="2020-02" db="EMBL/GenBank/DDBJ databases">
        <title>Sequencing the genomes of 1000 actinobacteria strains.</title>
        <authorList>
            <person name="Klenk H.-P."/>
        </authorList>
    </citation>
    <scope>NUCLEOTIDE SEQUENCE [LARGE SCALE GENOMIC DNA]</scope>
    <source>
        <strain evidence="2 3">DSM 27960</strain>
    </source>
</reference>
<evidence type="ECO:0000256" key="1">
    <source>
        <dbReference type="SAM" id="Phobius"/>
    </source>
</evidence>
<evidence type="ECO:0000313" key="2">
    <source>
        <dbReference type="EMBL" id="NIH54632.1"/>
    </source>
</evidence>
<sequence length="711" mass="74141">MSAARKTRSRVLWYPALAAGAAVVVASLVAIAPISSATQATTAMRVPASGPVAVDGQASPEAHVLISSDSTVLTTDQNNVSATIEVTNTGENELKDLPVALYIDRDRISDEADLGDILDSDEFTASQLGTQVHTNILERVPAGETRTQTFTVPVSALGLNPSEPGVYALSVTVRGAGDPLIDRTSLVWGGVNEGVSTVVSVVLPVVLPASIESLATAEELSTLTGPDGSLTQIVDAASSSGGILAIDPRVIASIRVLGSAAPASSTDWLKRLATLKNPSFALQFSDADLAVQAQLALPAPLAVTSLNYANQASADESTTPLTVDELTKWNYSYGPTVWPVANSVSPTDTDFFKANGFSTMLIDGDNVSQLPAITTSTRATVGSVSSMVLNSAISEKTMDALDAKTDVEFSSARNRIAAELSLVGNAGIGTKQHLLVGLDRTTIGNSEHIVDTVNAIKSLPWVSVTSVTDGEAALAENGVAPSPLGSFEIADRSVPEARLNGVSQGIAGEADIGAFSAVLETPQLLVAAQRVRLMNLASAAHATPLTSFNTFATGYFERDAAILNSVSITQSTPINLLGSESKIPVYVNNALPFPVVVKVHTEASNNRLSISDPDENTRIEAASQSSVSVPVKTRVSNGDVSINVTLRAANDQPVGLPVNIPITIHADWEVIGIVVLGVLVVSFFGFGAWRSVRNKRKSRALNAGNHESEVD</sequence>
<dbReference type="InterPro" id="IPR046112">
    <property type="entry name" value="DUF6049"/>
</dbReference>
<dbReference type="Pfam" id="PF19516">
    <property type="entry name" value="DUF6049"/>
    <property type="match status" value="1"/>
</dbReference>
<proteinExistence type="predicted"/>
<keyword evidence="1" id="KW-1133">Transmembrane helix</keyword>
<organism evidence="2 3">
    <name type="scientific">Lysinibacter cavernae</name>
    <dbReference type="NCBI Taxonomy" id="1640652"/>
    <lineage>
        <taxon>Bacteria</taxon>
        <taxon>Bacillati</taxon>
        <taxon>Actinomycetota</taxon>
        <taxon>Actinomycetes</taxon>
        <taxon>Micrococcales</taxon>
        <taxon>Microbacteriaceae</taxon>
        <taxon>Lysinibacter</taxon>
    </lineage>
</organism>